<dbReference type="OrthoDB" id="5513015at2"/>
<gene>
    <name evidence="1" type="ORF">GTC6_12131</name>
</gene>
<dbReference type="NCBIfam" id="NF038085">
    <property type="entry name" value="MSMEG_6728_fam"/>
    <property type="match status" value="1"/>
</dbReference>
<dbReference type="Pfam" id="PF03013">
    <property type="entry name" value="Pyr_excise"/>
    <property type="match status" value="1"/>
</dbReference>
<organism evidence="1 2">
    <name type="scientific">Gordonia terrae C-6</name>
    <dbReference type="NCBI Taxonomy" id="1316928"/>
    <lineage>
        <taxon>Bacteria</taxon>
        <taxon>Bacillati</taxon>
        <taxon>Actinomycetota</taxon>
        <taxon>Actinomycetes</taxon>
        <taxon>Mycobacteriales</taxon>
        <taxon>Gordoniaceae</taxon>
        <taxon>Gordonia</taxon>
    </lineage>
</organism>
<name>R7Y965_9ACTN</name>
<dbReference type="PATRIC" id="fig|1316928.3.peg.2439"/>
<accession>R7Y965</accession>
<dbReference type="Proteomes" id="UP000013569">
    <property type="component" value="Unassembled WGS sequence"/>
</dbReference>
<reference evidence="1 2" key="1">
    <citation type="journal article" date="2013" name="Genome Announc.">
        <title>Draft Genome Sequence of a Benzothiophene-Desulfurizing Bacterium, Gordona terrae Strain C-6.</title>
        <authorList>
            <person name="Wang W."/>
            <person name="Ma T."/>
            <person name="Ren Y."/>
            <person name="Li G."/>
        </authorList>
    </citation>
    <scope>NUCLEOTIDE SEQUENCE [LARGE SCALE GENOMIC DNA]</scope>
    <source>
        <strain evidence="1 2">C-6</strain>
    </source>
</reference>
<dbReference type="EMBL" id="AQPW01000012">
    <property type="protein sequence ID" value="EON32545.1"/>
    <property type="molecule type" value="Genomic_DNA"/>
</dbReference>
<dbReference type="InterPro" id="IPR004260">
    <property type="entry name" value="Pyr-dimer_DNA_glycosylase"/>
</dbReference>
<dbReference type="AlphaFoldDB" id="R7Y965"/>
<evidence type="ECO:0000313" key="2">
    <source>
        <dbReference type="Proteomes" id="UP000013569"/>
    </source>
</evidence>
<comment type="caution">
    <text evidence="1">The sequence shown here is derived from an EMBL/GenBank/DDBJ whole genome shotgun (WGS) entry which is preliminary data.</text>
</comment>
<sequence length="306" mass="34101">MQTFLPYPDFRRSAEVLDPARLGKQRVETLQILRALELFDYGWTNHPAVMMWRGHTPALVAYGLAVVDVWTREGRADSTAPMIAEFAPDVVGRPQSELAAQGLMPEWLGDDRLHRSHRAALLRKAPDFYGAVFDDVDDEQPYFWPDPPVAEVRDLDAPTRTVWIVRATSDEQYAEFRRRRIVGFGTESGVDVDATAGADATLRTLLKERSPGRRPGKDLRVLASFVSDLAAGDEVAILPPQNTDAADVDTLVLGVVDGDYEFSTRGKTLTPHRRRVRWTGTLERTAVTPPALLQNPRTLFPASVTP</sequence>
<dbReference type="RefSeq" id="WP_010842846.1">
    <property type="nucleotide sequence ID" value="NZ_AQPW01000012.1"/>
</dbReference>
<protein>
    <submittedName>
        <fullName evidence="1">Uncharacterized protein</fullName>
    </submittedName>
</protein>
<proteinExistence type="predicted"/>
<evidence type="ECO:0000313" key="1">
    <source>
        <dbReference type="EMBL" id="EON32545.1"/>
    </source>
</evidence>